<dbReference type="OrthoDB" id="438440at2759"/>
<dbReference type="AlphaFoldDB" id="A0A8J5GI50"/>
<feature type="domain" description="Fungal lipase-type" evidence="2">
    <location>
        <begin position="231"/>
        <end position="397"/>
    </location>
</feature>
<keyword evidence="1" id="KW-0812">Transmembrane</keyword>
<evidence type="ECO:0000256" key="1">
    <source>
        <dbReference type="SAM" id="Phobius"/>
    </source>
</evidence>
<keyword evidence="4" id="KW-1185">Reference proteome</keyword>
<dbReference type="PANTHER" id="PTHR46086">
    <property type="entry name" value="ALPHA/BETA-HYDROLASES SUPERFAMILY PROTEIN"/>
    <property type="match status" value="1"/>
</dbReference>
<dbReference type="InterPro" id="IPR002921">
    <property type="entry name" value="Fungal_lipase-type"/>
</dbReference>
<keyword evidence="1" id="KW-0472">Membrane</keyword>
<organism evidence="3 4">
    <name type="scientific">Zingiber officinale</name>
    <name type="common">Ginger</name>
    <name type="synonym">Amomum zingiber</name>
    <dbReference type="NCBI Taxonomy" id="94328"/>
    <lineage>
        <taxon>Eukaryota</taxon>
        <taxon>Viridiplantae</taxon>
        <taxon>Streptophyta</taxon>
        <taxon>Embryophyta</taxon>
        <taxon>Tracheophyta</taxon>
        <taxon>Spermatophyta</taxon>
        <taxon>Magnoliopsida</taxon>
        <taxon>Liliopsida</taxon>
        <taxon>Zingiberales</taxon>
        <taxon>Zingiberaceae</taxon>
        <taxon>Zingiber</taxon>
    </lineage>
</organism>
<sequence>MDNGEEVHDERESMIIRRDQLSFKNIFRSFSFPRQRQPFSDYAFGYSFTAPKSGTTGGRYCRSIRSHFCTPLTLITMKILLQVATPLKWLGLVVEFLLNLISLNGGILGLIWRLMTVRVKFPRRGTAEFRSVLAFVDDRVELDGKRSLNNYFTPLMELKDHGGLGDINIFDLTMMAAKISYENAEYIKNVVNNHWKMHFVRFYDCWNKFLESNGTQAFIFCDKKEDADLIVLAFRGTEPFNAYDWSTDVDLSVIHAGKLGYLHLGFLKALGLQHEEIFDLGFPEHLKIDKPAKKPAAYYVLRADLSDLLAAHRKAKIIVTGHSLGGALATIFPAILSFHRDTGCAGAVLSSLAGVMTYGQPRVGDETFKAYFESLMQGKLYVRMVYRFDLVSRIPFDDYDEDNRLSPFTHCGKCIFYNGWYHAKVLEEAPEPNSIDLVTAVPRMYLSVWTDLFNALFALRFNEGREFEEGPWLILFRLLGGHVFPGGAFHSPRDYVNATRLAKLDQRSSALLRSSKTMAEINLLKEIN</sequence>
<accession>A0A8J5GI50</accession>
<dbReference type="InterPro" id="IPR044819">
    <property type="entry name" value="OBL-like"/>
</dbReference>
<feature type="transmembrane region" description="Helical" evidence="1">
    <location>
        <begin position="96"/>
        <end position="115"/>
    </location>
</feature>
<dbReference type="EMBL" id="JACMSC010000011">
    <property type="protein sequence ID" value="KAG6501077.1"/>
    <property type="molecule type" value="Genomic_DNA"/>
</dbReference>
<gene>
    <name evidence="3" type="ORF">ZIOFF_040945</name>
</gene>
<reference evidence="3 4" key="1">
    <citation type="submission" date="2020-08" db="EMBL/GenBank/DDBJ databases">
        <title>Plant Genome Project.</title>
        <authorList>
            <person name="Zhang R.-G."/>
        </authorList>
    </citation>
    <scope>NUCLEOTIDE SEQUENCE [LARGE SCALE GENOMIC DNA]</scope>
    <source>
        <tissue evidence="3">Rhizome</tissue>
    </source>
</reference>
<comment type="caution">
    <text evidence="3">The sequence shown here is derived from an EMBL/GenBank/DDBJ whole genome shotgun (WGS) entry which is preliminary data.</text>
</comment>
<dbReference type="CDD" id="cd00519">
    <property type="entry name" value="Lipase_3"/>
    <property type="match status" value="1"/>
</dbReference>
<dbReference type="Proteomes" id="UP000734854">
    <property type="component" value="Unassembled WGS sequence"/>
</dbReference>
<name>A0A8J5GI50_ZINOF</name>
<dbReference type="GO" id="GO:0004806">
    <property type="term" value="F:triacylglycerol lipase activity"/>
    <property type="evidence" value="ECO:0007669"/>
    <property type="project" value="InterPro"/>
</dbReference>
<proteinExistence type="predicted"/>
<evidence type="ECO:0000259" key="2">
    <source>
        <dbReference type="Pfam" id="PF01764"/>
    </source>
</evidence>
<evidence type="ECO:0000313" key="4">
    <source>
        <dbReference type="Proteomes" id="UP000734854"/>
    </source>
</evidence>
<keyword evidence="1" id="KW-1133">Transmembrane helix</keyword>
<dbReference type="PANTHER" id="PTHR46086:SF17">
    <property type="entry name" value="ALPHA_BETA-HYDROLASES SUPERFAMILY PROTEIN"/>
    <property type="match status" value="1"/>
</dbReference>
<dbReference type="Pfam" id="PF01764">
    <property type="entry name" value="Lipase_3"/>
    <property type="match status" value="1"/>
</dbReference>
<dbReference type="GO" id="GO:0006629">
    <property type="term" value="P:lipid metabolic process"/>
    <property type="evidence" value="ECO:0007669"/>
    <property type="project" value="InterPro"/>
</dbReference>
<protein>
    <recommendedName>
        <fullName evidence="2">Fungal lipase-type domain-containing protein</fullName>
    </recommendedName>
</protein>
<evidence type="ECO:0000313" key="3">
    <source>
        <dbReference type="EMBL" id="KAG6501077.1"/>
    </source>
</evidence>